<dbReference type="AlphaFoldDB" id="A0AAD5M7W6"/>
<accession>A0AAD5M7W6</accession>
<proteinExistence type="predicted"/>
<dbReference type="Proteomes" id="UP001196413">
    <property type="component" value="Unassembled WGS sequence"/>
</dbReference>
<feature type="region of interest" description="Disordered" evidence="1">
    <location>
        <begin position="1"/>
        <end position="20"/>
    </location>
</feature>
<sequence length="115" mass="13256">MPATRIPDSTQSQLTTNTQEHRENCSVDIFAPILKAIVTVNEHFTSFETQSRPNQLLSPGQRRDSTSRRNRFAKGYAHHHLRPNWAQLLRLAASRRDDERLALLCEHLDPGKTHF</sequence>
<keyword evidence="3" id="KW-1185">Reference proteome</keyword>
<evidence type="ECO:0000313" key="2">
    <source>
        <dbReference type="EMBL" id="KAJ1353747.1"/>
    </source>
</evidence>
<organism evidence="2 3">
    <name type="scientific">Parelaphostrongylus tenuis</name>
    <name type="common">Meningeal worm</name>
    <dbReference type="NCBI Taxonomy" id="148309"/>
    <lineage>
        <taxon>Eukaryota</taxon>
        <taxon>Metazoa</taxon>
        <taxon>Ecdysozoa</taxon>
        <taxon>Nematoda</taxon>
        <taxon>Chromadorea</taxon>
        <taxon>Rhabditida</taxon>
        <taxon>Rhabditina</taxon>
        <taxon>Rhabditomorpha</taxon>
        <taxon>Strongyloidea</taxon>
        <taxon>Metastrongylidae</taxon>
        <taxon>Parelaphostrongylus</taxon>
    </lineage>
</organism>
<reference evidence="2" key="1">
    <citation type="submission" date="2021-06" db="EMBL/GenBank/DDBJ databases">
        <title>Parelaphostrongylus tenuis whole genome reference sequence.</title>
        <authorList>
            <person name="Garwood T.J."/>
            <person name="Larsen P.A."/>
            <person name="Fountain-Jones N.M."/>
            <person name="Garbe J.R."/>
            <person name="Macchietto M.G."/>
            <person name="Kania S.A."/>
            <person name="Gerhold R.W."/>
            <person name="Richards J.E."/>
            <person name="Wolf T.M."/>
        </authorList>
    </citation>
    <scope>NUCLEOTIDE SEQUENCE</scope>
    <source>
        <strain evidence="2">MNPRO001-30</strain>
        <tissue evidence="2">Meninges</tissue>
    </source>
</reference>
<feature type="compositionally biased region" description="Polar residues" evidence="1">
    <location>
        <begin position="48"/>
        <end position="58"/>
    </location>
</feature>
<name>A0AAD5M7W6_PARTN</name>
<feature type="compositionally biased region" description="Polar residues" evidence="1">
    <location>
        <begin position="7"/>
        <end position="18"/>
    </location>
</feature>
<feature type="region of interest" description="Disordered" evidence="1">
    <location>
        <begin position="48"/>
        <end position="68"/>
    </location>
</feature>
<evidence type="ECO:0000256" key="1">
    <source>
        <dbReference type="SAM" id="MobiDB-lite"/>
    </source>
</evidence>
<dbReference type="EMBL" id="JAHQIW010001830">
    <property type="protein sequence ID" value="KAJ1353747.1"/>
    <property type="molecule type" value="Genomic_DNA"/>
</dbReference>
<evidence type="ECO:0000313" key="3">
    <source>
        <dbReference type="Proteomes" id="UP001196413"/>
    </source>
</evidence>
<comment type="caution">
    <text evidence="2">The sequence shown here is derived from an EMBL/GenBank/DDBJ whole genome shotgun (WGS) entry which is preliminary data.</text>
</comment>
<gene>
    <name evidence="2" type="ORF">KIN20_010451</name>
</gene>
<protein>
    <submittedName>
        <fullName evidence="2">Uncharacterized protein</fullName>
    </submittedName>
</protein>